<dbReference type="AlphaFoldDB" id="A0AAI8YVE2"/>
<dbReference type="SUPFAM" id="SSF111331">
    <property type="entry name" value="NAD kinase/diacylglycerol kinase-like"/>
    <property type="match status" value="1"/>
</dbReference>
<organism evidence="2 3">
    <name type="scientific">Lecanosticta acicola</name>
    <dbReference type="NCBI Taxonomy" id="111012"/>
    <lineage>
        <taxon>Eukaryota</taxon>
        <taxon>Fungi</taxon>
        <taxon>Dikarya</taxon>
        <taxon>Ascomycota</taxon>
        <taxon>Pezizomycotina</taxon>
        <taxon>Dothideomycetes</taxon>
        <taxon>Dothideomycetidae</taxon>
        <taxon>Mycosphaerellales</taxon>
        <taxon>Mycosphaerellaceae</taxon>
        <taxon>Lecanosticta</taxon>
    </lineage>
</organism>
<keyword evidence="3" id="KW-1185">Reference proteome</keyword>
<accession>A0AAI8YVE2</accession>
<evidence type="ECO:0000313" key="3">
    <source>
        <dbReference type="Proteomes" id="UP001296104"/>
    </source>
</evidence>
<keyword evidence="2" id="KW-0418">Kinase</keyword>
<dbReference type="InterPro" id="IPR050187">
    <property type="entry name" value="Lipid_Phosphate_FormReg"/>
</dbReference>
<keyword evidence="2" id="KW-0808">Transferase</keyword>
<dbReference type="EMBL" id="CAVMBE010000012">
    <property type="protein sequence ID" value="CAK3916548.1"/>
    <property type="molecule type" value="Genomic_DNA"/>
</dbReference>
<reference evidence="2" key="1">
    <citation type="submission" date="2023-11" db="EMBL/GenBank/DDBJ databases">
        <authorList>
            <person name="Alioto T."/>
            <person name="Alioto T."/>
            <person name="Gomez Garrido J."/>
        </authorList>
    </citation>
    <scope>NUCLEOTIDE SEQUENCE</scope>
</reference>
<dbReference type="Gene3D" id="3.40.50.10330">
    <property type="entry name" value="Probable inorganic polyphosphate/atp-NAD kinase, domain 1"/>
    <property type="match status" value="1"/>
</dbReference>
<evidence type="ECO:0000259" key="1">
    <source>
        <dbReference type="PROSITE" id="PS50146"/>
    </source>
</evidence>
<sequence length="483" mass="54069">MAPYCTGGFLDQQPCVFYFDDESRSLSYCYYTADFKTPGFEPQWTQIQEESIAVVQTVDRQIGPQCGWLLLATLIFLEKKKDTHDSAQNITVPHGVLARQAALYFLDWDGYATDLWRKYGHVGTLPNPPDYVLMSTASGIRVAETVFRSLVMPTIAIFHPDTPFPEVVTTVNEESVTVFARQTLLPQANEGKKLNVVLLSGDGGILEIFNALLAEDRSEKYEAPLISIIPVGTGNALAHSCRIIQDNDVTYGLRAWFSGKPKELRLFKATFSSGARVISDEGRRERSVDRDHQDIPTIYGAIVCSWGLHAALVADSDTEWYRRHGADRFKMAANEALFPSDGSPPHSYKGEVYVMREFSEQYERIGEGAHGYVLASAVTHLEQGFAISPHGRPPQGKMHLVRFGPIDGQQAMEIMKKAYAGGQHVNDDRVQYIPIERLRIEFGEEDGRWRRVCIDGKIVKVEQGGWIEVRANQTSVISIVSMI</sequence>
<dbReference type="GO" id="GO:0016020">
    <property type="term" value="C:membrane"/>
    <property type="evidence" value="ECO:0007669"/>
    <property type="project" value="TreeGrafter"/>
</dbReference>
<proteinExistence type="predicted"/>
<gene>
    <name evidence="2" type="ORF">LECACI_7A002701</name>
</gene>
<dbReference type="InterPro" id="IPR001206">
    <property type="entry name" value="Diacylglycerol_kinase_cat_dom"/>
</dbReference>
<dbReference type="PANTHER" id="PTHR12358">
    <property type="entry name" value="SPHINGOSINE KINASE"/>
    <property type="match status" value="1"/>
</dbReference>
<dbReference type="PROSITE" id="PS50146">
    <property type="entry name" value="DAGK"/>
    <property type="match status" value="1"/>
</dbReference>
<dbReference type="InterPro" id="IPR016064">
    <property type="entry name" value="NAD/diacylglycerol_kinase_sf"/>
</dbReference>
<protein>
    <submittedName>
        <fullName evidence="2">Diacylglycerol kinase</fullName>
    </submittedName>
</protein>
<dbReference type="PANTHER" id="PTHR12358:SF108">
    <property type="entry name" value="DAGKC DOMAIN-CONTAINING PROTEIN"/>
    <property type="match status" value="1"/>
</dbReference>
<dbReference type="Pfam" id="PF00781">
    <property type="entry name" value="DAGK_cat"/>
    <property type="match status" value="1"/>
</dbReference>
<evidence type="ECO:0000313" key="2">
    <source>
        <dbReference type="EMBL" id="CAK3916548.1"/>
    </source>
</evidence>
<dbReference type="GO" id="GO:0001727">
    <property type="term" value="F:lipid kinase activity"/>
    <property type="evidence" value="ECO:0007669"/>
    <property type="project" value="TreeGrafter"/>
</dbReference>
<dbReference type="Gene3D" id="2.60.200.40">
    <property type="match status" value="1"/>
</dbReference>
<dbReference type="GO" id="GO:0005737">
    <property type="term" value="C:cytoplasm"/>
    <property type="evidence" value="ECO:0007669"/>
    <property type="project" value="TreeGrafter"/>
</dbReference>
<name>A0AAI8YVE2_9PEZI</name>
<dbReference type="Proteomes" id="UP001296104">
    <property type="component" value="Unassembled WGS sequence"/>
</dbReference>
<dbReference type="GO" id="GO:0046512">
    <property type="term" value="P:sphingosine biosynthetic process"/>
    <property type="evidence" value="ECO:0007669"/>
    <property type="project" value="TreeGrafter"/>
</dbReference>
<dbReference type="InterPro" id="IPR017438">
    <property type="entry name" value="ATP-NAD_kinase_N"/>
</dbReference>
<feature type="domain" description="DAGKc" evidence="1">
    <location>
        <begin position="125"/>
        <end position="273"/>
    </location>
</feature>
<comment type="caution">
    <text evidence="2">The sequence shown here is derived from an EMBL/GenBank/DDBJ whole genome shotgun (WGS) entry which is preliminary data.</text>
</comment>